<comment type="caution">
    <text evidence="1">The sequence shown here is derived from an EMBL/GenBank/DDBJ whole genome shotgun (WGS) entry which is preliminary data.</text>
</comment>
<organism evidence="1 2">
    <name type="scientific">Candidatus Barnesiella excrementipullorum</name>
    <dbReference type="NCBI Taxonomy" id="2838479"/>
    <lineage>
        <taxon>Bacteria</taxon>
        <taxon>Pseudomonadati</taxon>
        <taxon>Bacteroidota</taxon>
        <taxon>Bacteroidia</taxon>
        <taxon>Bacteroidales</taxon>
        <taxon>Barnesiellaceae</taxon>
        <taxon>Barnesiella</taxon>
    </lineage>
</organism>
<dbReference type="AlphaFoldDB" id="A0A9D2AQ65"/>
<reference evidence="1" key="2">
    <citation type="submission" date="2021-04" db="EMBL/GenBank/DDBJ databases">
        <authorList>
            <person name="Gilroy R."/>
        </authorList>
    </citation>
    <scope>NUCLEOTIDE SEQUENCE</scope>
    <source>
        <strain evidence="1">ChiHjej12B11-16260</strain>
    </source>
</reference>
<dbReference type="Proteomes" id="UP000824246">
    <property type="component" value="Unassembled WGS sequence"/>
</dbReference>
<evidence type="ECO:0000313" key="2">
    <source>
        <dbReference type="Proteomes" id="UP000824246"/>
    </source>
</evidence>
<dbReference type="PROSITE" id="PS51257">
    <property type="entry name" value="PROKAR_LIPOPROTEIN"/>
    <property type="match status" value="1"/>
</dbReference>
<name>A0A9D2AQ65_9BACT</name>
<accession>A0A9D2AQ65</accession>
<gene>
    <name evidence="1" type="ORF">H9982_02725</name>
</gene>
<evidence type="ECO:0000313" key="1">
    <source>
        <dbReference type="EMBL" id="HIX45114.1"/>
    </source>
</evidence>
<sequence>MRFHHILLSLACCCAIVACEDTITTIGSSLDASSITITVDSTFTQASGQSVFTDSIIGRTTDPLLGNLSLQNYGTLGTGFLTQFMPTLNIDTAGVTAETLDSLILFLNYYNTDLLGDSLAPMVINIYRLDQTLSSPLYTNIDPNEYYNPDNLLASQAFGSSQEGYIDSSDEERPYKRISVKLPIELGREIFNEYKQNPDIFASPYSFATFFPGVYMDISYGNGRVINIKGVFMTMFYRSIDEEGESENLEYTYMGVTPEVRSINHFTLTPDATLQQNVNDGKIYVQSPIGYMPALHFPTGEIIARYREALDATDGHKIQNILNSLSFVIPAITDATGVLDPPSYLLFIRRSQVTEFFAEKKLPDNVNSFYAAYDKDTQSYKFSNLSPYILNVMDNGGATPDDEDIILFPVQVTSETTSTYYNTTTEITSITPYCALPSIVELDIANSKITINYTSMNSI</sequence>
<proteinExistence type="predicted"/>
<reference evidence="1" key="1">
    <citation type="journal article" date="2021" name="PeerJ">
        <title>Extensive microbial diversity within the chicken gut microbiome revealed by metagenomics and culture.</title>
        <authorList>
            <person name="Gilroy R."/>
            <person name="Ravi A."/>
            <person name="Getino M."/>
            <person name="Pursley I."/>
            <person name="Horton D.L."/>
            <person name="Alikhan N.F."/>
            <person name="Baker D."/>
            <person name="Gharbi K."/>
            <person name="Hall N."/>
            <person name="Watson M."/>
            <person name="Adriaenssens E.M."/>
            <person name="Foster-Nyarko E."/>
            <person name="Jarju S."/>
            <person name="Secka A."/>
            <person name="Antonio M."/>
            <person name="Oren A."/>
            <person name="Chaudhuri R.R."/>
            <person name="La Ragione R."/>
            <person name="Hildebrand F."/>
            <person name="Pallen M.J."/>
        </authorList>
    </citation>
    <scope>NUCLEOTIDE SEQUENCE</scope>
    <source>
        <strain evidence="1">ChiHjej12B11-16260</strain>
    </source>
</reference>
<dbReference type="EMBL" id="DXFB01000073">
    <property type="protein sequence ID" value="HIX45114.1"/>
    <property type="molecule type" value="Genomic_DNA"/>
</dbReference>
<protein>
    <submittedName>
        <fullName evidence="1">DUF4270 domain-containing protein</fullName>
    </submittedName>
</protein>